<dbReference type="RefSeq" id="WP_375061976.1">
    <property type="nucleotide sequence ID" value="NZ_JBHGBT010000004.1"/>
</dbReference>
<sequence>MGRAEQPAPPRRARAARRAEPPGPVEVPEALRHEIELLGSLGRCVPALALGARDAIELAPLLRPWRAAGLPDAAVREQLTAGLPERVLSAAGLLRDRLVRKAPAPPPPPPPPGSAPQGLRECPGCRGVSRTAGLCRTCREGPEAVADHSAASEAARRGAALARAALRGGPGRPAAVPRRSRRPAAPRTPSAPAPAPAPALSPIPQPEPHPNRKRLS</sequence>
<comment type="caution">
    <text evidence="2">The sequence shown here is derived from an EMBL/GenBank/DDBJ whole genome shotgun (WGS) entry which is preliminary data.</text>
</comment>
<evidence type="ECO:0000256" key="1">
    <source>
        <dbReference type="SAM" id="MobiDB-lite"/>
    </source>
</evidence>
<feature type="compositionally biased region" description="Low complexity" evidence="1">
    <location>
        <begin position="147"/>
        <end position="177"/>
    </location>
</feature>
<name>A0ABV4ZJ18_9ACTN</name>
<dbReference type="Proteomes" id="UP001577267">
    <property type="component" value="Unassembled WGS sequence"/>
</dbReference>
<feature type="compositionally biased region" description="Pro residues" evidence="1">
    <location>
        <begin position="189"/>
        <end position="208"/>
    </location>
</feature>
<accession>A0ABV4ZJ18</accession>
<keyword evidence="3" id="KW-1185">Reference proteome</keyword>
<organism evidence="2 3">
    <name type="scientific">Streptomyces carpaticus</name>
    <dbReference type="NCBI Taxonomy" id="285558"/>
    <lineage>
        <taxon>Bacteria</taxon>
        <taxon>Bacillati</taxon>
        <taxon>Actinomycetota</taxon>
        <taxon>Actinomycetes</taxon>
        <taxon>Kitasatosporales</taxon>
        <taxon>Streptomycetaceae</taxon>
        <taxon>Streptomyces</taxon>
    </lineage>
</organism>
<feature type="compositionally biased region" description="Pro residues" evidence="1">
    <location>
        <begin position="103"/>
        <end position="114"/>
    </location>
</feature>
<dbReference type="EMBL" id="JBHGBT010000004">
    <property type="protein sequence ID" value="MFB4193939.1"/>
    <property type="molecule type" value="Genomic_DNA"/>
</dbReference>
<reference evidence="2 3" key="1">
    <citation type="submission" date="2024-09" db="EMBL/GenBank/DDBJ databases">
        <title>Draft genome sequence of multifaceted antimicrobials producing Streptomyces sp. strain FH1.</title>
        <authorList>
            <person name="Hassan F."/>
            <person name="Ali H."/>
            <person name="Hassan N."/>
            <person name="Nawaz A."/>
        </authorList>
    </citation>
    <scope>NUCLEOTIDE SEQUENCE [LARGE SCALE GENOMIC DNA]</scope>
    <source>
        <strain evidence="2 3">FH1</strain>
    </source>
</reference>
<feature type="region of interest" description="Disordered" evidence="1">
    <location>
        <begin position="1"/>
        <end position="27"/>
    </location>
</feature>
<feature type="region of interest" description="Disordered" evidence="1">
    <location>
        <begin position="100"/>
        <end position="120"/>
    </location>
</feature>
<feature type="region of interest" description="Disordered" evidence="1">
    <location>
        <begin position="143"/>
        <end position="216"/>
    </location>
</feature>
<proteinExistence type="predicted"/>
<evidence type="ECO:0000313" key="2">
    <source>
        <dbReference type="EMBL" id="MFB4193939.1"/>
    </source>
</evidence>
<gene>
    <name evidence="2" type="ORF">ACE11A_06145</name>
</gene>
<evidence type="ECO:0000313" key="3">
    <source>
        <dbReference type="Proteomes" id="UP001577267"/>
    </source>
</evidence>
<protein>
    <submittedName>
        <fullName evidence="2">Uncharacterized protein</fullName>
    </submittedName>
</protein>